<keyword evidence="3" id="KW-1185">Reference proteome</keyword>
<dbReference type="RefSeq" id="WP_167239002.1">
    <property type="nucleotide sequence ID" value="NZ_WHJF01000069.1"/>
</dbReference>
<evidence type="ECO:0000256" key="1">
    <source>
        <dbReference type="SAM" id="Phobius"/>
    </source>
</evidence>
<organism evidence="2 3">
    <name type="scientific">Massilia genomosp. 1</name>
    <dbReference type="NCBI Taxonomy" id="2609280"/>
    <lineage>
        <taxon>Bacteria</taxon>
        <taxon>Pseudomonadati</taxon>
        <taxon>Pseudomonadota</taxon>
        <taxon>Betaproteobacteria</taxon>
        <taxon>Burkholderiales</taxon>
        <taxon>Oxalobacteraceae</taxon>
        <taxon>Telluria group</taxon>
        <taxon>Massilia</taxon>
    </lineage>
</organism>
<name>A0ABX0MXM3_9BURK</name>
<reference evidence="2 3" key="1">
    <citation type="submission" date="2019-10" db="EMBL/GenBank/DDBJ databases">
        <title>Taxonomy of Antarctic Massilia spp.: description of Massilia rubra sp. nov., Massilia aquatica sp. nov., Massilia mucilaginosa sp. nov., Massilia frigida sp. nov. isolated from streams, lakes and regoliths.</title>
        <authorList>
            <person name="Holochova P."/>
            <person name="Sedlacek I."/>
            <person name="Kralova S."/>
            <person name="Maslanova I."/>
            <person name="Busse H.-J."/>
            <person name="Stankova E."/>
            <person name="Vrbovska V."/>
            <person name="Kovarovic V."/>
            <person name="Bartak M."/>
            <person name="Svec P."/>
            <person name="Pantucek R."/>
        </authorList>
    </citation>
    <scope>NUCLEOTIDE SEQUENCE [LARGE SCALE GENOMIC DNA]</scope>
    <source>
        <strain evidence="2 3">CCM 8694</strain>
    </source>
</reference>
<feature type="transmembrane region" description="Helical" evidence="1">
    <location>
        <begin position="62"/>
        <end position="83"/>
    </location>
</feature>
<dbReference type="Proteomes" id="UP000610594">
    <property type="component" value="Unassembled WGS sequence"/>
</dbReference>
<feature type="transmembrane region" description="Helical" evidence="1">
    <location>
        <begin position="89"/>
        <end position="108"/>
    </location>
</feature>
<keyword evidence="1" id="KW-0812">Transmembrane</keyword>
<comment type="caution">
    <text evidence="2">The sequence shown here is derived from an EMBL/GenBank/DDBJ whole genome shotgun (WGS) entry which is preliminary data.</text>
</comment>
<evidence type="ECO:0000313" key="2">
    <source>
        <dbReference type="EMBL" id="NHZ65016.1"/>
    </source>
</evidence>
<keyword evidence="1" id="KW-0472">Membrane</keyword>
<evidence type="ECO:0008006" key="4">
    <source>
        <dbReference type="Google" id="ProtNLM"/>
    </source>
</evidence>
<sequence>MHNPYQSPASVAADLLQLPGKRPLSIWLLLIIVGALTIICAVATAGMVWLEYPYGTRPRIKVVFDVGWRLAAAATGLGTLLGIVGRRQWARWIAVLGMIALTALQFSVPDTAQYADNAERFGAVIGRKIIGPALMAWWIYAFAFSRKAKRYFAAPASAALAPK</sequence>
<keyword evidence="1" id="KW-1133">Transmembrane helix</keyword>
<protein>
    <recommendedName>
        <fullName evidence="4">DUF2569 domain-containing protein</fullName>
    </recommendedName>
</protein>
<proteinExistence type="predicted"/>
<accession>A0ABX0MXM3</accession>
<feature type="transmembrane region" description="Helical" evidence="1">
    <location>
        <begin position="24"/>
        <end position="50"/>
    </location>
</feature>
<gene>
    <name evidence="2" type="ORF">F1735_22400</name>
</gene>
<feature type="transmembrane region" description="Helical" evidence="1">
    <location>
        <begin position="129"/>
        <end position="145"/>
    </location>
</feature>
<dbReference type="EMBL" id="WHJF01000069">
    <property type="protein sequence ID" value="NHZ65016.1"/>
    <property type="molecule type" value="Genomic_DNA"/>
</dbReference>
<evidence type="ECO:0000313" key="3">
    <source>
        <dbReference type="Proteomes" id="UP000610594"/>
    </source>
</evidence>